<feature type="transmembrane region" description="Helical" evidence="8">
    <location>
        <begin position="228"/>
        <end position="247"/>
    </location>
</feature>
<gene>
    <name evidence="10" type="ORF">FN960_06270</name>
</gene>
<feature type="transmembrane region" description="Helical" evidence="8">
    <location>
        <begin position="21"/>
        <end position="38"/>
    </location>
</feature>
<protein>
    <recommendedName>
        <fullName evidence="8">Bcr/CflA family efflux transporter</fullName>
    </recommendedName>
</protein>
<evidence type="ECO:0000256" key="7">
    <source>
        <dbReference type="ARBA" id="ARBA00023136"/>
    </source>
</evidence>
<dbReference type="Proteomes" id="UP000318521">
    <property type="component" value="Unassembled WGS sequence"/>
</dbReference>
<dbReference type="PANTHER" id="PTHR23502">
    <property type="entry name" value="MAJOR FACILITATOR SUPERFAMILY"/>
    <property type="match status" value="1"/>
</dbReference>
<keyword evidence="7 8" id="KW-0472">Membrane</keyword>
<dbReference type="GO" id="GO:0005886">
    <property type="term" value="C:plasma membrane"/>
    <property type="evidence" value="ECO:0007669"/>
    <property type="project" value="UniProtKB-SubCell"/>
</dbReference>
<feature type="transmembrane region" description="Helical" evidence="8">
    <location>
        <begin position="58"/>
        <end position="78"/>
    </location>
</feature>
<feature type="transmembrane region" description="Helical" evidence="8">
    <location>
        <begin position="90"/>
        <end position="112"/>
    </location>
</feature>
<organism evidence="10 11">
    <name type="scientific">Alkalicoccobacillus porphyridii</name>
    <dbReference type="NCBI Taxonomy" id="2597270"/>
    <lineage>
        <taxon>Bacteria</taxon>
        <taxon>Bacillati</taxon>
        <taxon>Bacillota</taxon>
        <taxon>Bacilli</taxon>
        <taxon>Bacillales</taxon>
        <taxon>Bacillaceae</taxon>
        <taxon>Alkalicoccobacillus</taxon>
    </lineage>
</organism>
<evidence type="ECO:0000313" key="10">
    <source>
        <dbReference type="EMBL" id="TSB47560.1"/>
    </source>
</evidence>
<dbReference type="OrthoDB" id="9800416at2"/>
<comment type="caution">
    <text evidence="10">The sequence shown here is derived from an EMBL/GenBank/DDBJ whole genome shotgun (WGS) entry which is preliminary data.</text>
</comment>
<feature type="transmembrane region" description="Helical" evidence="8">
    <location>
        <begin position="147"/>
        <end position="171"/>
    </location>
</feature>
<comment type="subcellular location">
    <subcellularLocation>
        <location evidence="1 8">Cell membrane</location>
        <topology evidence="1 8">Multi-pass membrane protein</topology>
    </subcellularLocation>
</comment>
<dbReference type="InterPro" id="IPR036259">
    <property type="entry name" value="MFS_trans_sf"/>
</dbReference>
<evidence type="ECO:0000256" key="5">
    <source>
        <dbReference type="ARBA" id="ARBA00022692"/>
    </source>
</evidence>
<comment type="similarity">
    <text evidence="2 8">Belongs to the major facilitator superfamily. Bcr/CmlA family.</text>
</comment>
<keyword evidence="3 8" id="KW-0813">Transport</keyword>
<feature type="transmembrane region" description="Helical" evidence="8">
    <location>
        <begin position="295"/>
        <end position="316"/>
    </location>
</feature>
<feature type="transmembrane region" description="Helical" evidence="8">
    <location>
        <begin position="267"/>
        <end position="288"/>
    </location>
</feature>
<evidence type="ECO:0000256" key="2">
    <source>
        <dbReference type="ARBA" id="ARBA00006236"/>
    </source>
</evidence>
<evidence type="ECO:0000313" key="11">
    <source>
        <dbReference type="Proteomes" id="UP000318521"/>
    </source>
</evidence>
<proteinExistence type="inferred from homology"/>
<sequence length="415" mass="44368">MKIYRRVGIGLEQQITGKKRLGLAILLGMLAAFGPLTIDMYLPSFPDIARNLETSASLVQLSLTACLLGLAAGQLVIGPLSDAQGRKKPLVLFIALYAGASVICAFAPNIYILIGARFLQGFTAAAGIVISRAVVRDLFSGHDLTKFFSLLMLINGLFPIMAPVFGAAVLLVPGATWHWVFIVLAILGLTIMLLVVTKLEESLPVERRRPSSIKSTLQTFKHLLKDRLFMGLALTQGLMVGGIFAYVSGTPFVYQNIYEVSPQTFSLLFGVNGLGIILGTHLVGRYAGIVLERTFLRIGLIIAVVASGFLFVMTLIEGPLLFIVIPIFFFVSMIGMVGTTSFALAMESKSEQAGSASALLGLLPFSIGAMTAPLVGIAGEDTAVPMGLIIFLMSVGAFLSFTFLARGGRTPQRES</sequence>
<evidence type="ECO:0000256" key="4">
    <source>
        <dbReference type="ARBA" id="ARBA00022475"/>
    </source>
</evidence>
<dbReference type="Pfam" id="PF07690">
    <property type="entry name" value="MFS_1"/>
    <property type="match status" value="1"/>
</dbReference>
<evidence type="ECO:0000256" key="3">
    <source>
        <dbReference type="ARBA" id="ARBA00022448"/>
    </source>
</evidence>
<dbReference type="Gene3D" id="1.20.1720.10">
    <property type="entry name" value="Multidrug resistance protein D"/>
    <property type="match status" value="1"/>
</dbReference>
<dbReference type="PROSITE" id="PS50850">
    <property type="entry name" value="MFS"/>
    <property type="match status" value="1"/>
</dbReference>
<keyword evidence="6 8" id="KW-1133">Transmembrane helix</keyword>
<dbReference type="FunFam" id="1.20.1720.10:FF:000005">
    <property type="entry name" value="Bcr/CflA family efflux transporter"/>
    <property type="match status" value="1"/>
</dbReference>
<feature type="transmembrane region" description="Helical" evidence="8">
    <location>
        <begin position="118"/>
        <end position="135"/>
    </location>
</feature>
<reference evidence="10 11" key="1">
    <citation type="submission" date="2019-07" db="EMBL/GenBank/DDBJ databases">
        <authorList>
            <person name="Park Y.J."/>
            <person name="Jeong S.E."/>
            <person name="Jung H.S."/>
        </authorList>
    </citation>
    <scope>NUCLEOTIDE SEQUENCE [LARGE SCALE GENOMIC DNA]</scope>
    <source>
        <strain evidence="11">P16(2019)</strain>
    </source>
</reference>
<dbReference type="InterPro" id="IPR004812">
    <property type="entry name" value="Efflux_drug-R_Bcr/CmlA"/>
</dbReference>
<dbReference type="SUPFAM" id="SSF103473">
    <property type="entry name" value="MFS general substrate transporter"/>
    <property type="match status" value="1"/>
</dbReference>
<feature type="transmembrane region" description="Helical" evidence="8">
    <location>
        <begin position="322"/>
        <end position="346"/>
    </location>
</feature>
<evidence type="ECO:0000256" key="8">
    <source>
        <dbReference type="RuleBase" id="RU365088"/>
    </source>
</evidence>
<dbReference type="PANTHER" id="PTHR23502:SF132">
    <property type="entry name" value="POLYAMINE TRANSPORTER 2-RELATED"/>
    <property type="match status" value="1"/>
</dbReference>
<evidence type="ECO:0000256" key="1">
    <source>
        <dbReference type="ARBA" id="ARBA00004651"/>
    </source>
</evidence>
<name>A0A554A1I8_9BACI</name>
<feature type="transmembrane region" description="Helical" evidence="8">
    <location>
        <begin position="384"/>
        <end position="405"/>
    </location>
</feature>
<keyword evidence="11" id="KW-1185">Reference proteome</keyword>
<keyword evidence="5 8" id="KW-0812">Transmembrane</keyword>
<dbReference type="CDD" id="cd17320">
    <property type="entry name" value="MFS_MdfA_MDR_like"/>
    <property type="match status" value="1"/>
</dbReference>
<dbReference type="AlphaFoldDB" id="A0A554A1I8"/>
<dbReference type="NCBIfam" id="TIGR00710">
    <property type="entry name" value="efflux_Bcr_CflA"/>
    <property type="match status" value="1"/>
</dbReference>
<evidence type="ECO:0000259" key="9">
    <source>
        <dbReference type="PROSITE" id="PS50850"/>
    </source>
</evidence>
<keyword evidence="4 8" id="KW-1003">Cell membrane</keyword>
<dbReference type="EMBL" id="VLXZ01000003">
    <property type="protein sequence ID" value="TSB47560.1"/>
    <property type="molecule type" value="Genomic_DNA"/>
</dbReference>
<evidence type="ECO:0000256" key="6">
    <source>
        <dbReference type="ARBA" id="ARBA00022989"/>
    </source>
</evidence>
<dbReference type="GO" id="GO:1990961">
    <property type="term" value="P:xenobiotic detoxification by transmembrane export across the plasma membrane"/>
    <property type="evidence" value="ECO:0007669"/>
    <property type="project" value="InterPro"/>
</dbReference>
<feature type="transmembrane region" description="Helical" evidence="8">
    <location>
        <begin position="358"/>
        <end position="378"/>
    </location>
</feature>
<feature type="domain" description="Major facilitator superfamily (MFS) profile" evidence="9">
    <location>
        <begin position="20"/>
        <end position="408"/>
    </location>
</feature>
<dbReference type="InterPro" id="IPR011701">
    <property type="entry name" value="MFS"/>
</dbReference>
<feature type="transmembrane region" description="Helical" evidence="8">
    <location>
        <begin position="177"/>
        <end position="199"/>
    </location>
</feature>
<accession>A0A554A1I8</accession>
<dbReference type="GO" id="GO:0042910">
    <property type="term" value="F:xenobiotic transmembrane transporter activity"/>
    <property type="evidence" value="ECO:0007669"/>
    <property type="project" value="InterPro"/>
</dbReference>
<dbReference type="InterPro" id="IPR020846">
    <property type="entry name" value="MFS_dom"/>
</dbReference>